<dbReference type="Pfam" id="PF12698">
    <property type="entry name" value="ABC2_membrane_3"/>
    <property type="match status" value="1"/>
</dbReference>
<name>W6SKJ9_9CLOT</name>
<evidence type="ECO:0000256" key="5">
    <source>
        <dbReference type="ARBA" id="ARBA00023136"/>
    </source>
</evidence>
<dbReference type="STRING" id="1216932.CM240_3288"/>
<dbReference type="KEGG" id="clt:CM240_3288"/>
<feature type="domain" description="ABC-2 type transporter transmembrane" evidence="7">
    <location>
        <begin position="19"/>
        <end position="344"/>
    </location>
</feature>
<dbReference type="GO" id="GO:0140359">
    <property type="term" value="F:ABC-type transporter activity"/>
    <property type="evidence" value="ECO:0007669"/>
    <property type="project" value="InterPro"/>
</dbReference>
<feature type="transmembrane region" description="Helical" evidence="6">
    <location>
        <begin position="247"/>
        <end position="268"/>
    </location>
</feature>
<reference evidence="8 9" key="1">
    <citation type="submission" date="2013-11" db="EMBL/GenBank/DDBJ databases">
        <title>Complete genome sequence of Clostridum sp. M2/40.</title>
        <authorList>
            <person name="Wibberg D."/>
            <person name="Puehler A."/>
            <person name="Schlueter A."/>
        </authorList>
    </citation>
    <scope>NUCLEOTIDE SEQUENCE [LARGE SCALE GENOMIC DNA]</scope>
    <source>
        <strain evidence="9">M2/40</strain>
    </source>
</reference>
<dbReference type="PATRIC" id="fig|1216932.3.peg.3262"/>
<evidence type="ECO:0000313" key="8">
    <source>
        <dbReference type="EMBL" id="CDM70405.1"/>
    </source>
</evidence>
<keyword evidence="4 6" id="KW-1133">Transmembrane helix</keyword>
<keyword evidence="5 6" id="KW-0472">Membrane</keyword>
<keyword evidence="3 6" id="KW-0812">Transmembrane</keyword>
<dbReference type="Gene3D" id="3.40.1710.10">
    <property type="entry name" value="abc type-2 transporter like domain"/>
    <property type="match status" value="1"/>
</dbReference>
<gene>
    <name evidence="8" type="ORF">CM240_3288</name>
</gene>
<protein>
    <submittedName>
        <fullName evidence="8">Putative membrane protein</fullName>
    </submittedName>
</protein>
<feature type="transmembrane region" description="Helical" evidence="6">
    <location>
        <begin position="327"/>
        <end position="348"/>
    </location>
</feature>
<feature type="transmembrane region" description="Helical" evidence="6">
    <location>
        <begin position="20"/>
        <end position="39"/>
    </location>
</feature>
<dbReference type="PANTHER" id="PTHR30294:SF29">
    <property type="entry name" value="MULTIDRUG ABC TRANSPORTER PERMEASE YBHS-RELATED"/>
    <property type="match status" value="1"/>
</dbReference>
<dbReference type="PANTHER" id="PTHR30294">
    <property type="entry name" value="MEMBRANE COMPONENT OF ABC TRANSPORTER YHHJ-RELATED"/>
    <property type="match status" value="1"/>
</dbReference>
<comment type="subcellular location">
    <subcellularLocation>
        <location evidence="1">Cell membrane</location>
        <topology evidence="1">Multi-pass membrane protein</topology>
    </subcellularLocation>
</comment>
<dbReference type="Proteomes" id="UP000019426">
    <property type="component" value="Chromosome M2/40_rep2"/>
</dbReference>
<dbReference type="RefSeq" id="WP_044040572.1">
    <property type="nucleotide sequence ID" value="NZ_HG917869.1"/>
</dbReference>
<keyword evidence="2" id="KW-1003">Cell membrane</keyword>
<dbReference type="OrthoDB" id="1706094at2"/>
<evidence type="ECO:0000313" key="9">
    <source>
        <dbReference type="Proteomes" id="UP000019426"/>
    </source>
</evidence>
<evidence type="ECO:0000256" key="4">
    <source>
        <dbReference type="ARBA" id="ARBA00022989"/>
    </source>
</evidence>
<feature type="transmembrane region" description="Helical" evidence="6">
    <location>
        <begin position="274"/>
        <end position="292"/>
    </location>
</feature>
<evidence type="ECO:0000256" key="1">
    <source>
        <dbReference type="ARBA" id="ARBA00004651"/>
    </source>
</evidence>
<dbReference type="EMBL" id="HG917869">
    <property type="protein sequence ID" value="CDM70405.1"/>
    <property type="molecule type" value="Genomic_DNA"/>
</dbReference>
<dbReference type="AlphaFoldDB" id="W6SKJ9"/>
<keyword evidence="9" id="KW-1185">Reference proteome</keyword>
<evidence type="ECO:0000256" key="2">
    <source>
        <dbReference type="ARBA" id="ARBA00022475"/>
    </source>
</evidence>
<organism evidence="8 9">
    <name type="scientific">Clostridium bornimense</name>
    <dbReference type="NCBI Taxonomy" id="1216932"/>
    <lineage>
        <taxon>Bacteria</taxon>
        <taxon>Bacillati</taxon>
        <taxon>Bacillota</taxon>
        <taxon>Clostridia</taxon>
        <taxon>Eubacteriales</taxon>
        <taxon>Clostridiaceae</taxon>
        <taxon>Clostridium</taxon>
    </lineage>
</organism>
<accession>W6SKJ9</accession>
<evidence type="ECO:0000256" key="6">
    <source>
        <dbReference type="SAM" id="Phobius"/>
    </source>
</evidence>
<sequence>MQLGRLVLINIKRQLKNPSILLMTIIMPVIMLLFMNRTISGEKIEGIGIIDNSKSNYSKEMILELEKEYTIDKLSGQIEDNYNLLRENKLGVIYVIDSNFQKQIEDGKAPEVKSYTVETSNGSMMAENIIENYIFNVLEEKVTEGLSTNSINTVVKNIKEEKETYKMTIIMLCYFMMLGGSIVSTEIIKLKEQKVLRRTIATANKDITILGSLFISSFLLQGILSVAGFIFLANITKIHANKIPEGSFIIFLGSLITTAIVVAVTRWIKNPVIASLFTIIFGLLAFGLGMLGTEFTDYKNIPISISRISIISPFTWLLRIINTNEIIVPTLIIVLMSLVFFTAGSFRLRQFVKE</sequence>
<dbReference type="GO" id="GO:0005886">
    <property type="term" value="C:plasma membrane"/>
    <property type="evidence" value="ECO:0007669"/>
    <property type="project" value="UniProtKB-SubCell"/>
</dbReference>
<proteinExistence type="predicted"/>
<dbReference type="InterPro" id="IPR051449">
    <property type="entry name" value="ABC-2_transporter_component"/>
</dbReference>
<evidence type="ECO:0000256" key="3">
    <source>
        <dbReference type="ARBA" id="ARBA00022692"/>
    </source>
</evidence>
<feature type="transmembrane region" description="Helical" evidence="6">
    <location>
        <begin position="169"/>
        <end position="188"/>
    </location>
</feature>
<dbReference type="InterPro" id="IPR013525">
    <property type="entry name" value="ABC2_TM"/>
</dbReference>
<evidence type="ECO:0000259" key="7">
    <source>
        <dbReference type="Pfam" id="PF12698"/>
    </source>
</evidence>
<dbReference type="eggNOG" id="COG0842">
    <property type="taxonomic scope" value="Bacteria"/>
</dbReference>
<feature type="transmembrane region" description="Helical" evidence="6">
    <location>
        <begin position="208"/>
        <end position="235"/>
    </location>
</feature>
<dbReference type="HOGENOM" id="CLU_059003_0_0_9"/>